<dbReference type="EMBL" id="JBIAMX010000001">
    <property type="protein sequence ID" value="MFF0541848.1"/>
    <property type="molecule type" value="Genomic_DNA"/>
</dbReference>
<protein>
    <submittedName>
        <fullName evidence="1">Uncharacterized protein</fullName>
    </submittedName>
</protein>
<organism evidence="1 2">
    <name type="scientific">Nocardia thailandica</name>
    <dbReference type="NCBI Taxonomy" id="257275"/>
    <lineage>
        <taxon>Bacteria</taxon>
        <taxon>Bacillati</taxon>
        <taxon>Actinomycetota</taxon>
        <taxon>Actinomycetes</taxon>
        <taxon>Mycobacteriales</taxon>
        <taxon>Nocardiaceae</taxon>
        <taxon>Nocardia</taxon>
    </lineage>
</organism>
<sequence>MVVIAALVGGSAGAGHAAADAEVGPVLGPLGTASSMIGSTAFDTIDANLQYLLRCALFPGSGGSAGCGQ</sequence>
<dbReference type="Proteomes" id="UP001601444">
    <property type="component" value="Unassembled WGS sequence"/>
</dbReference>
<keyword evidence="2" id="KW-1185">Reference proteome</keyword>
<dbReference type="RefSeq" id="WP_387698899.1">
    <property type="nucleotide sequence ID" value="NZ_JBIAMX010000001.1"/>
</dbReference>
<proteinExistence type="predicted"/>
<accession>A0ABW6PHL1</accession>
<name>A0ABW6PHL1_9NOCA</name>
<gene>
    <name evidence="1" type="ORF">ACFYTF_03330</name>
</gene>
<evidence type="ECO:0000313" key="2">
    <source>
        <dbReference type="Proteomes" id="UP001601444"/>
    </source>
</evidence>
<reference evidence="1 2" key="1">
    <citation type="submission" date="2024-10" db="EMBL/GenBank/DDBJ databases">
        <title>The Natural Products Discovery Center: Release of the First 8490 Sequenced Strains for Exploring Actinobacteria Biosynthetic Diversity.</title>
        <authorList>
            <person name="Kalkreuter E."/>
            <person name="Kautsar S.A."/>
            <person name="Yang D."/>
            <person name="Bader C.D."/>
            <person name="Teijaro C.N."/>
            <person name="Fluegel L."/>
            <person name="Davis C.M."/>
            <person name="Simpson J.R."/>
            <person name="Lauterbach L."/>
            <person name="Steele A.D."/>
            <person name="Gui C."/>
            <person name="Meng S."/>
            <person name="Li G."/>
            <person name="Viehrig K."/>
            <person name="Ye F."/>
            <person name="Su P."/>
            <person name="Kiefer A.F."/>
            <person name="Nichols A."/>
            <person name="Cepeda A.J."/>
            <person name="Yan W."/>
            <person name="Fan B."/>
            <person name="Jiang Y."/>
            <person name="Adhikari A."/>
            <person name="Zheng C.-J."/>
            <person name="Schuster L."/>
            <person name="Cowan T.M."/>
            <person name="Smanski M.J."/>
            <person name="Chevrette M.G."/>
            <person name="De Carvalho L.P.S."/>
            <person name="Shen B."/>
        </authorList>
    </citation>
    <scope>NUCLEOTIDE SEQUENCE [LARGE SCALE GENOMIC DNA]</scope>
    <source>
        <strain evidence="1 2">NPDC004045</strain>
    </source>
</reference>
<comment type="caution">
    <text evidence="1">The sequence shown here is derived from an EMBL/GenBank/DDBJ whole genome shotgun (WGS) entry which is preliminary data.</text>
</comment>
<evidence type="ECO:0000313" key="1">
    <source>
        <dbReference type="EMBL" id="MFF0541848.1"/>
    </source>
</evidence>